<dbReference type="InterPro" id="IPR000182">
    <property type="entry name" value="GNAT_dom"/>
</dbReference>
<organism evidence="3 4">
    <name type="scientific">Streptomyces pyxinicus</name>
    <dbReference type="NCBI Taxonomy" id="2970331"/>
    <lineage>
        <taxon>Bacteria</taxon>
        <taxon>Bacillati</taxon>
        <taxon>Actinomycetota</taxon>
        <taxon>Actinomycetes</taxon>
        <taxon>Kitasatosporales</taxon>
        <taxon>Streptomycetaceae</taxon>
        <taxon>Streptomyces</taxon>
    </lineage>
</organism>
<dbReference type="RefSeq" id="WP_258776737.1">
    <property type="nucleotide sequence ID" value="NZ_JANUGP010000002.1"/>
</dbReference>
<dbReference type="Proteomes" id="UP001205612">
    <property type="component" value="Unassembled WGS sequence"/>
</dbReference>
<reference evidence="3 4" key="1">
    <citation type="submission" date="2022-08" db="EMBL/GenBank/DDBJ databases">
        <authorList>
            <person name="Somphong A."/>
            <person name="Phongsopitanun W."/>
        </authorList>
    </citation>
    <scope>NUCLEOTIDE SEQUENCE [LARGE SCALE GENOMIC DNA]</scope>
    <source>
        <strain evidence="3 4">LP11</strain>
    </source>
</reference>
<dbReference type="PROSITE" id="PS51186">
    <property type="entry name" value="GNAT"/>
    <property type="match status" value="1"/>
</dbReference>
<evidence type="ECO:0000313" key="3">
    <source>
        <dbReference type="EMBL" id="MCS0600412.1"/>
    </source>
</evidence>
<protein>
    <submittedName>
        <fullName evidence="3">GNAT family N-acetyltransferase</fullName>
    </submittedName>
</protein>
<evidence type="ECO:0000259" key="2">
    <source>
        <dbReference type="PROSITE" id="PS51186"/>
    </source>
</evidence>
<dbReference type="InterPro" id="IPR016181">
    <property type="entry name" value="Acyl_CoA_acyltransferase"/>
</dbReference>
<feature type="domain" description="N-acetyltransferase" evidence="2">
    <location>
        <begin position="2"/>
        <end position="156"/>
    </location>
</feature>
<keyword evidence="4" id="KW-1185">Reference proteome</keyword>
<feature type="region of interest" description="Disordered" evidence="1">
    <location>
        <begin position="135"/>
        <end position="156"/>
    </location>
</feature>
<dbReference type="Gene3D" id="3.40.630.30">
    <property type="match status" value="1"/>
</dbReference>
<dbReference type="SUPFAM" id="SSF55729">
    <property type="entry name" value="Acyl-CoA N-acyltransferases (Nat)"/>
    <property type="match status" value="1"/>
</dbReference>
<accession>A0ABT2AVZ9</accession>
<comment type="caution">
    <text evidence="3">The sequence shown here is derived from an EMBL/GenBank/DDBJ whole genome shotgun (WGS) entry which is preliminary data.</text>
</comment>
<name>A0ABT2AVZ9_9ACTN</name>
<sequence>MSRVRLARASDLPGFLGLAAEVEHWFGPMVDDPAFHAAVLDRVRASQALVVPAPDAPGLLGGLLFGGTAPVHEVHWLVVAERARGEGVGRALPADALRRYVSPPATVEVVTFGPDDPGAVASGARVFYETLGFTPAEPTAPGPEGGSRQLYRRTVA</sequence>
<dbReference type="EMBL" id="JANUGP010000002">
    <property type="protein sequence ID" value="MCS0600412.1"/>
    <property type="molecule type" value="Genomic_DNA"/>
</dbReference>
<evidence type="ECO:0000256" key="1">
    <source>
        <dbReference type="SAM" id="MobiDB-lite"/>
    </source>
</evidence>
<evidence type="ECO:0000313" key="4">
    <source>
        <dbReference type="Proteomes" id="UP001205612"/>
    </source>
</evidence>
<gene>
    <name evidence="3" type="ORF">NX794_04075</name>
</gene>
<proteinExistence type="predicted"/>